<gene>
    <name evidence="1" type="ORF">N24_0971</name>
</gene>
<protein>
    <submittedName>
        <fullName evidence="1">Uncharacterized protein</fullName>
    </submittedName>
</protein>
<accession>A0A160PQH1</accession>
<keyword evidence="2" id="KW-1185">Reference proteome</keyword>
<dbReference type="Proteomes" id="UP000218244">
    <property type="component" value="Chromosome"/>
</dbReference>
<organism evidence="1 2">
    <name type="scientific">Corynebacterium suranareeae</name>
    <dbReference type="NCBI Taxonomy" id="2506452"/>
    <lineage>
        <taxon>Bacteria</taxon>
        <taxon>Bacillati</taxon>
        <taxon>Actinomycetota</taxon>
        <taxon>Actinomycetes</taxon>
        <taxon>Mycobacteriales</taxon>
        <taxon>Corynebacteriaceae</taxon>
        <taxon>Corynebacterium</taxon>
    </lineage>
</organism>
<dbReference type="EMBL" id="AP017369">
    <property type="protein sequence ID" value="BAU95233.1"/>
    <property type="molecule type" value="Genomic_DNA"/>
</dbReference>
<proteinExistence type="predicted"/>
<evidence type="ECO:0000313" key="2">
    <source>
        <dbReference type="Proteomes" id="UP000218244"/>
    </source>
</evidence>
<reference evidence="1 2" key="1">
    <citation type="submission" date="2016-02" db="EMBL/GenBank/DDBJ databases">
        <title>Corynebacterium glutamicum N24 whole genome sequencing project.</title>
        <authorList>
            <person name="Matsutani M."/>
            <person name="Nangtapong N."/>
            <person name="Yakushi T."/>
            <person name="Matsushita K."/>
        </authorList>
    </citation>
    <scope>NUCLEOTIDE SEQUENCE [LARGE SCALE GENOMIC DNA]</scope>
    <source>
        <strain evidence="1 2">N24</strain>
    </source>
</reference>
<evidence type="ECO:0000313" key="1">
    <source>
        <dbReference type="EMBL" id="BAU95233.1"/>
    </source>
</evidence>
<dbReference type="KEGG" id="csur:N24_0971"/>
<name>A0A160PQH1_9CORY</name>
<dbReference type="AlphaFoldDB" id="A0A160PQH1"/>
<sequence>MLLSLTTALYSSAESLPPKKWDCWESHRAYNFHLYEGLLSTTTALERLCKLALSAWDYLNLDTFKPVKSFGHNIDKLFKQVDEIDLSALSFNRNSRPITPVKNPSDFTTALVELLTHYSNGPGRYEHLESLSKGTADNKQPLRSVTDHWFKLASSVGKPPDWLIERCAYPETMAEALQNIANTTGADFIEAAVVNRFEFNYGAPLFPDSANVVLRCFEHAHWISNIISIICDEINFSQTTQLFPNRVFPDLSELLVSLRSSPQFWFEYEILFVEDYETTMESVKSFYQNRNETD</sequence>